<keyword evidence="1" id="KW-1133">Transmembrane helix</keyword>
<dbReference type="RefSeq" id="WP_248268809.1">
    <property type="nucleotide sequence ID" value="NZ_CP096034.1"/>
</dbReference>
<keyword evidence="1" id="KW-0472">Membrane</keyword>
<proteinExistence type="predicted"/>
<dbReference type="Proteomes" id="UP000830639">
    <property type="component" value="Chromosome"/>
</dbReference>
<reference evidence="2 3" key="1">
    <citation type="submission" date="2022-04" db="EMBL/GenBank/DDBJ databases">
        <title>Mechanism of arsenic methylation and mitigation arsenic toxicity by Bacillus sp. LH14 from an Arsenic-Contaminated Paddy Soil.</title>
        <authorList>
            <person name="Wang D."/>
        </authorList>
    </citation>
    <scope>NUCLEOTIDE SEQUENCE [LARGE SCALE GENOMIC DNA]</scope>
    <source>
        <strain evidence="2 3">LH14</strain>
    </source>
</reference>
<name>A0ABY4JPS0_9BACI</name>
<dbReference type="EMBL" id="CP096034">
    <property type="protein sequence ID" value="UPM55846.1"/>
    <property type="molecule type" value="Genomic_DNA"/>
</dbReference>
<evidence type="ECO:0000313" key="3">
    <source>
        <dbReference type="Proteomes" id="UP000830639"/>
    </source>
</evidence>
<evidence type="ECO:0000256" key="1">
    <source>
        <dbReference type="SAM" id="Phobius"/>
    </source>
</evidence>
<protein>
    <submittedName>
        <fullName evidence="2">Uncharacterized protein</fullName>
    </submittedName>
</protein>
<accession>A0ABY4JPS0</accession>
<evidence type="ECO:0000313" key="2">
    <source>
        <dbReference type="EMBL" id="UPM55846.1"/>
    </source>
</evidence>
<sequence>MDAALGVFPIIIMLFYIAIPVGLIVVISYFYKLFKIRNEELKKQNELLSRIVNVLERA</sequence>
<keyword evidence="1" id="KW-0812">Transmembrane</keyword>
<gene>
    <name evidence="2" type="ORF">MY490_08465</name>
</gene>
<keyword evidence="3" id="KW-1185">Reference proteome</keyword>
<feature type="transmembrane region" description="Helical" evidence="1">
    <location>
        <begin position="6"/>
        <end position="31"/>
    </location>
</feature>
<organism evidence="2 3">
    <name type="scientific">Gottfriedia acidiceleris</name>
    <dbReference type="NCBI Taxonomy" id="371036"/>
    <lineage>
        <taxon>Bacteria</taxon>
        <taxon>Bacillati</taxon>
        <taxon>Bacillota</taxon>
        <taxon>Bacilli</taxon>
        <taxon>Bacillales</taxon>
        <taxon>Bacillaceae</taxon>
        <taxon>Gottfriedia</taxon>
    </lineage>
</organism>